<organism evidence="2 3">
    <name type="scientific">Pararhodobacter aggregans</name>
    <dbReference type="NCBI Taxonomy" id="404875"/>
    <lineage>
        <taxon>Bacteria</taxon>
        <taxon>Pseudomonadati</taxon>
        <taxon>Pseudomonadota</taxon>
        <taxon>Alphaproteobacteria</taxon>
        <taxon>Rhodobacterales</taxon>
        <taxon>Paracoccaceae</taxon>
        <taxon>Pararhodobacter</taxon>
    </lineage>
</organism>
<protein>
    <submittedName>
        <fullName evidence="2">Uncharacterized protein</fullName>
    </submittedName>
</protein>
<dbReference type="RefSeq" id="WP_107752560.1">
    <property type="nucleotide sequence ID" value="NZ_QBKF01000008.1"/>
</dbReference>
<reference evidence="2 3" key="1">
    <citation type="journal article" date="2011" name="Syst. Appl. Microbiol.">
        <title>Defluviimonas denitrificans gen. nov., sp. nov., and Pararhodobacter aggregans gen. nov., sp. nov., non-phototrophic Rhodobacteraceae from the biofilter of a marine aquaculture.</title>
        <authorList>
            <person name="Foesel B.U."/>
            <person name="Drake H.L."/>
            <person name="Schramm A."/>
        </authorList>
    </citation>
    <scope>NUCLEOTIDE SEQUENCE [LARGE SCALE GENOMIC DNA]</scope>
    <source>
        <strain evidence="2 3">D1-19</strain>
    </source>
</reference>
<dbReference type="Proteomes" id="UP000244810">
    <property type="component" value="Unassembled WGS sequence"/>
</dbReference>
<keyword evidence="1" id="KW-0472">Membrane</keyword>
<accession>A0A2T7URI5</accession>
<dbReference type="AlphaFoldDB" id="A0A2T7URI5"/>
<keyword evidence="3" id="KW-1185">Reference proteome</keyword>
<sequence>MESLIPALLTWATAQGPAWVLLLGALAGWWQHARDARAREDALNDKLLTAAVEGQKQTYEAISTIREALIHINRGRP</sequence>
<dbReference type="EMBL" id="QDDR01000006">
    <property type="protein sequence ID" value="PVE47249.1"/>
    <property type="molecule type" value="Genomic_DNA"/>
</dbReference>
<proteinExistence type="predicted"/>
<evidence type="ECO:0000313" key="3">
    <source>
        <dbReference type="Proteomes" id="UP000244810"/>
    </source>
</evidence>
<comment type="caution">
    <text evidence="2">The sequence shown here is derived from an EMBL/GenBank/DDBJ whole genome shotgun (WGS) entry which is preliminary data.</text>
</comment>
<evidence type="ECO:0000313" key="2">
    <source>
        <dbReference type="EMBL" id="PVE47249.1"/>
    </source>
</evidence>
<feature type="transmembrane region" description="Helical" evidence="1">
    <location>
        <begin position="12"/>
        <end position="30"/>
    </location>
</feature>
<name>A0A2T7URI5_9RHOB</name>
<evidence type="ECO:0000256" key="1">
    <source>
        <dbReference type="SAM" id="Phobius"/>
    </source>
</evidence>
<gene>
    <name evidence="2" type="ORF">DDE23_13505</name>
</gene>
<keyword evidence="1" id="KW-0812">Transmembrane</keyword>
<keyword evidence="1" id="KW-1133">Transmembrane helix</keyword>